<gene>
    <name evidence="1" type="ORF">S01H4_34842</name>
</gene>
<accession>X1A077</accession>
<organism evidence="1">
    <name type="scientific">marine sediment metagenome</name>
    <dbReference type="NCBI Taxonomy" id="412755"/>
    <lineage>
        <taxon>unclassified sequences</taxon>
        <taxon>metagenomes</taxon>
        <taxon>ecological metagenomes</taxon>
    </lineage>
</organism>
<protein>
    <submittedName>
        <fullName evidence="1">Uncharacterized protein</fullName>
    </submittedName>
</protein>
<comment type="caution">
    <text evidence="1">The sequence shown here is derived from an EMBL/GenBank/DDBJ whole genome shotgun (WGS) entry which is preliminary data.</text>
</comment>
<dbReference type="SUPFAM" id="SSF89372">
    <property type="entry name" value="Fucose-specific lectin"/>
    <property type="match status" value="1"/>
</dbReference>
<dbReference type="EMBL" id="BART01018459">
    <property type="protein sequence ID" value="GAG75214.1"/>
    <property type="molecule type" value="Genomic_DNA"/>
</dbReference>
<dbReference type="AlphaFoldDB" id="X1A077"/>
<proteinExistence type="predicted"/>
<evidence type="ECO:0000313" key="1">
    <source>
        <dbReference type="EMBL" id="GAG75214.1"/>
    </source>
</evidence>
<dbReference type="Gene3D" id="2.120.10.70">
    <property type="entry name" value="Fucose-specific lectin"/>
    <property type="match status" value="1"/>
</dbReference>
<feature type="non-terminal residue" evidence="1">
    <location>
        <position position="1"/>
    </location>
</feature>
<name>X1A077_9ZZZZ</name>
<reference evidence="1" key="1">
    <citation type="journal article" date="2014" name="Front. Microbiol.">
        <title>High frequency of phylogenetically diverse reductive dehalogenase-homologous genes in deep subseafloor sedimentary metagenomes.</title>
        <authorList>
            <person name="Kawai M."/>
            <person name="Futagami T."/>
            <person name="Toyoda A."/>
            <person name="Takaki Y."/>
            <person name="Nishi S."/>
            <person name="Hori S."/>
            <person name="Arai W."/>
            <person name="Tsubouchi T."/>
            <person name="Morono Y."/>
            <person name="Uchiyama I."/>
            <person name="Ito T."/>
            <person name="Fujiyama A."/>
            <person name="Inagaki F."/>
            <person name="Takami H."/>
        </authorList>
    </citation>
    <scope>NUCLEOTIDE SEQUENCE</scope>
    <source>
        <strain evidence="1">Expedition CK06-06</strain>
    </source>
</reference>
<sequence>NYYYAYRDSMGVWRGKINTTAPDLLINTTWAYGASIAIDSNDGIHIVVSNGTDLQLQYITWNISGSTWDISNIMPIGYALTVHRIVETDASNRPHIIWRNTTGLMYTYFDGSKWRGQADADNPDFILDDADVNYLSLALNSSGSPHVSYTGLNTYPLGFNSQVNHTWWDGDAWNTECIIWHIKCVIPFQMNITPNTCIEFNRKIHGDVS</sequence>